<feature type="domain" description="Methyltransferase" evidence="1">
    <location>
        <begin position="37"/>
        <end position="164"/>
    </location>
</feature>
<dbReference type="GO" id="GO:0008168">
    <property type="term" value="F:methyltransferase activity"/>
    <property type="evidence" value="ECO:0007669"/>
    <property type="project" value="TreeGrafter"/>
</dbReference>
<reference evidence="2" key="1">
    <citation type="submission" date="2015-04" db="EMBL/GenBank/DDBJ databases">
        <title>Complete genome sequence of Microbacterium chocolatum SIT 101, a bacterium enantioselectively hydrolyzing mesomeric diesters.</title>
        <authorList>
            <person name="Li X."/>
            <person name="Xu Y."/>
        </authorList>
    </citation>
    <scope>NUCLEOTIDE SEQUENCE [LARGE SCALE GENOMIC DNA]</scope>
    <source>
        <strain evidence="2">SIT 101</strain>
    </source>
</reference>
<dbReference type="CDD" id="cd02440">
    <property type="entry name" value="AdoMet_MTases"/>
    <property type="match status" value="1"/>
</dbReference>
<evidence type="ECO:0000313" key="3">
    <source>
        <dbReference type="Proteomes" id="UP000037737"/>
    </source>
</evidence>
<evidence type="ECO:0000313" key="2">
    <source>
        <dbReference type="EMBL" id="KOS10733.1"/>
    </source>
</evidence>
<sequence>MSVVDPYTHGHHGSVLRVHEWRTAENSAAYLLPELRPGMSLLDIGSGPGTISADLAEIVAPGAVRGLDVSAEVVARAEQLATARGLSNLTFAVGNAYDIDAPDGSVDVVHAHQVLQHLSRPVEALREFGRVAGPDGLVAARDVDYEGTSWFPRLPALDEWFTVYLAVHRAVSGAPDAGRRLKAWAREAGFTDIRSSAELWLFESPEDRAWWGGAWAERAVHSDFADHARRLGAADDAALQRIADGWHEWSTHPDGWLLMPHGTLLARGAGSVGIVG</sequence>
<name>A0A0M9VL30_9MICO</name>
<keyword evidence="3" id="KW-1185">Reference proteome</keyword>
<organism evidence="2 3">
    <name type="scientific">Microbacterium aurantiacum</name>
    <dbReference type="NCBI Taxonomy" id="162393"/>
    <lineage>
        <taxon>Bacteria</taxon>
        <taxon>Bacillati</taxon>
        <taxon>Actinomycetota</taxon>
        <taxon>Actinomycetes</taxon>
        <taxon>Micrococcales</taxon>
        <taxon>Microbacteriaceae</taxon>
        <taxon>Microbacterium</taxon>
    </lineage>
</organism>
<comment type="caution">
    <text evidence="2">The sequence shown here is derived from an EMBL/GenBank/DDBJ whole genome shotgun (WGS) entry which is preliminary data.</text>
</comment>
<dbReference type="InterPro" id="IPR029063">
    <property type="entry name" value="SAM-dependent_MTases_sf"/>
</dbReference>
<evidence type="ECO:0000259" key="1">
    <source>
        <dbReference type="Pfam" id="PF13847"/>
    </source>
</evidence>
<dbReference type="Proteomes" id="UP000037737">
    <property type="component" value="Unassembled WGS sequence"/>
</dbReference>
<dbReference type="PATRIC" id="fig|84292.3.peg.1858"/>
<dbReference type="AlphaFoldDB" id="A0A0M9VL30"/>
<gene>
    <name evidence="2" type="ORF">XI38_09120</name>
</gene>
<dbReference type="Pfam" id="PF13847">
    <property type="entry name" value="Methyltransf_31"/>
    <property type="match status" value="1"/>
</dbReference>
<dbReference type="InterPro" id="IPR025714">
    <property type="entry name" value="Methyltranfer_dom"/>
</dbReference>
<protein>
    <recommendedName>
        <fullName evidence="1">Methyltransferase domain-containing protein</fullName>
    </recommendedName>
</protein>
<dbReference type="EMBL" id="LAVO01000008">
    <property type="protein sequence ID" value="KOS10733.1"/>
    <property type="molecule type" value="Genomic_DNA"/>
</dbReference>
<dbReference type="KEGG" id="mcw:A8L33_13025"/>
<dbReference type="SUPFAM" id="SSF53335">
    <property type="entry name" value="S-adenosyl-L-methionine-dependent methyltransferases"/>
    <property type="match status" value="1"/>
</dbReference>
<dbReference type="PANTHER" id="PTHR43591:SF24">
    <property type="entry name" value="2-METHOXY-6-POLYPRENYL-1,4-BENZOQUINOL METHYLASE, MITOCHONDRIAL"/>
    <property type="match status" value="1"/>
</dbReference>
<accession>A0A0M9VL30</accession>
<proteinExistence type="predicted"/>
<dbReference type="OrthoDB" id="9795634at2"/>
<dbReference type="Gene3D" id="3.40.50.150">
    <property type="entry name" value="Vaccinia Virus protein VP39"/>
    <property type="match status" value="1"/>
</dbReference>
<dbReference type="PANTHER" id="PTHR43591">
    <property type="entry name" value="METHYLTRANSFERASE"/>
    <property type="match status" value="1"/>
</dbReference>